<proteinExistence type="predicted"/>
<name>A0AAE1US38_9SOLA</name>
<comment type="caution">
    <text evidence="1">The sequence shown here is derived from an EMBL/GenBank/DDBJ whole genome shotgun (WGS) entry which is preliminary data.</text>
</comment>
<dbReference type="Proteomes" id="UP001291623">
    <property type="component" value="Unassembled WGS sequence"/>
</dbReference>
<gene>
    <name evidence="1" type="ORF">RND71_042268</name>
</gene>
<dbReference type="AlphaFoldDB" id="A0AAE1US38"/>
<protein>
    <submittedName>
        <fullName evidence="1">Uncharacterized protein</fullName>
    </submittedName>
</protein>
<sequence length="119" mass="13847">MAQTGQRPGRAQIYLATHKNQDGEYVNKAAKEKCVAKNSFCLENHALYFFVRFAKYFVSQNQFASQNLVTFWPAHFVEFLPPYLVGYVACLRISRITKNFIVCRKYSRQDTNGRFECNS</sequence>
<organism evidence="1 2">
    <name type="scientific">Anisodus tanguticus</name>
    <dbReference type="NCBI Taxonomy" id="243964"/>
    <lineage>
        <taxon>Eukaryota</taxon>
        <taxon>Viridiplantae</taxon>
        <taxon>Streptophyta</taxon>
        <taxon>Embryophyta</taxon>
        <taxon>Tracheophyta</taxon>
        <taxon>Spermatophyta</taxon>
        <taxon>Magnoliopsida</taxon>
        <taxon>eudicotyledons</taxon>
        <taxon>Gunneridae</taxon>
        <taxon>Pentapetalae</taxon>
        <taxon>asterids</taxon>
        <taxon>lamiids</taxon>
        <taxon>Solanales</taxon>
        <taxon>Solanaceae</taxon>
        <taxon>Solanoideae</taxon>
        <taxon>Hyoscyameae</taxon>
        <taxon>Anisodus</taxon>
    </lineage>
</organism>
<dbReference type="EMBL" id="JAVYJV010000024">
    <property type="protein sequence ID" value="KAK4337781.1"/>
    <property type="molecule type" value="Genomic_DNA"/>
</dbReference>
<keyword evidence="2" id="KW-1185">Reference proteome</keyword>
<accession>A0AAE1US38</accession>
<evidence type="ECO:0000313" key="2">
    <source>
        <dbReference type="Proteomes" id="UP001291623"/>
    </source>
</evidence>
<evidence type="ECO:0000313" key="1">
    <source>
        <dbReference type="EMBL" id="KAK4337781.1"/>
    </source>
</evidence>
<reference evidence="1" key="1">
    <citation type="submission" date="2023-12" db="EMBL/GenBank/DDBJ databases">
        <title>Genome assembly of Anisodus tanguticus.</title>
        <authorList>
            <person name="Wang Y.-J."/>
        </authorList>
    </citation>
    <scope>NUCLEOTIDE SEQUENCE</scope>
    <source>
        <strain evidence="1">KB-2021</strain>
        <tissue evidence="1">Leaf</tissue>
    </source>
</reference>